<evidence type="ECO:0000313" key="1">
    <source>
        <dbReference type="EMBL" id="GBM29351.1"/>
    </source>
</evidence>
<name>A0A4Y2EKF4_ARAVE</name>
<protein>
    <submittedName>
        <fullName evidence="1">Uncharacterized protein</fullName>
    </submittedName>
</protein>
<dbReference type="Proteomes" id="UP000499080">
    <property type="component" value="Unassembled WGS sequence"/>
</dbReference>
<reference evidence="1 2" key="1">
    <citation type="journal article" date="2019" name="Sci. Rep.">
        <title>Orb-weaving spider Araneus ventricosus genome elucidates the spidroin gene catalogue.</title>
        <authorList>
            <person name="Kono N."/>
            <person name="Nakamura H."/>
            <person name="Ohtoshi R."/>
            <person name="Moran D.A.P."/>
            <person name="Shinohara A."/>
            <person name="Yoshida Y."/>
            <person name="Fujiwara M."/>
            <person name="Mori M."/>
            <person name="Tomita M."/>
            <person name="Arakawa K."/>
        </authorList>
    </citation>
    <scope>NUCLEOTIDE SEQUENCE [LARGE SCALE GENOMIC DNA]</scope>
</reference>
<comment type="caution">
    <text evidence="1">The sequence shown here is derived from an EMBL/GenBank/DDBJ whole genome shotgun (WGS) entry which is preliminary data.</text>
</comment>
<sequence>MTRTILELASLSPNFLAIPAGRHLAPTDLACTRPAYTAVFRWKRVSNLEPSGPEVETLSPGHRGLKYLIELMMPVQSRRQSKFGVSPLINKLMNACIHTRK</sequence>
<proteinExistence type="predicted"/>
<accession>A0A4Y2EKF4</accession>
<gene>
    <name evidence="1" type="ORF">AVEN_175989_1</name>
</gene>
<organism evidence="1 2">
    <name type="scientific">Araneus ventricosus</name>
    <name type="common">Orbweaver spider</name>
    <name type="synonym">Epeira ventricosa</name>
    <dbReference type="NCBI Taxonomy" id="182803"/>
    <lineage>
        <taxon>Eukaryota</taxon>
        <taxon>Metazoa</taxon>
        <taxon>Ecdysozoa</taxon>
        <taxon>Arthropoda</taxon>
        <taxon>Chelicerata</taxon>
        <taxon>Arachnida</taxon>
        <taxon>Araneae</taxon>
        <taxon>Araneomorphae</taxon>
        <taxon>Entelegynae</taxon>
        <taxon>Araneoidea</taxon>
        <taxon>Araneidae</taxon>
        <taxon>Araneus</taxon>
    </lineage>
</organism>
<dbReference type="EMBL" id="BGPR01000634">
    <property type="protein sequence ID" value="GBM29351.1"/>
    <property type="molecule type" value="Genomic_DNA"/>
</dbReference>
<keyword evidence="2" id="KW-1185">Reference proteome</keyword>
<evidence type="ECO:0000313" key="2">
    <source>
        <dbReference type="Proteomes" id="UP000499080"/>
    </source>
</evidence>
<dbReference type="AlphaFoldDB" id="A0A4Y2EKF4"/>